<gene>
    <name evidence="1" type="ORF">GCM10023196_049550</name>
</gene>
<proteinExistence type="predicted"/>
<comment type="caution">
    <text evidence="1">The sequence shown here is derived from an EMBL/GenBank/DDBJ whole genome shotgun (WGS) entry which is preliminary data.</text>
</comment>
<protein>
    <recommendedName>
        <fullName evidence="3">Transposase</fullName>
    </recommendedName>
</protein>
<accession>A0ABP8UFI4</accession>
<evidence type="ECO:0008006" key="3">
    <source>
        <dbReference type="Google" id="ProtNLM"/>
    </source>
</evidence>
<sequence length="95" mass="11333">MPVRSDVSKDVELLVFRHENRVLRRQLGGRPRWDHADRLWLAALSRLANRCRWSDVFPVIPATILRWHRNLVSRKWTYTDRRRPGRPATGAPIKR</sequence>
<reference evidence="2" key="1">
    <citation type="journal article" date="2019" name="Int. J. Syst. Evol. Microbiol.">
        <title>The Global Catalogue of Microorganisms (GCM) 10K type strain sequencing project: providing services to taxonomists for standard genome sequencing and annotation.</title>
        <authorList>
            <consortium name="The Broad Institute Genomics Platform"/>
            <consortium name="The Broad Institute Genome Sequencing Center for Infectious Disease"/>
            <person name="Wu L."/>
            <person name="Ma J."/>
        </authorList>
    </citation>
    <scope>NUCLEOTIDE SEQUENCE [LARGE SCALE GENOMIC DNA]</scope>
    <source>
        <strain evidence="2">JCM 17939</strain>
    </source>
</reference>
<name>A0ABP8UFI4_9ACTN</name>
<evidence type="ECO:0000313" key="2">
    <source>
        <dbReference type="Proteomes" id="UP001501442"/>
    </source>
</evidence>
<keyword evidence="2" id="KW-1185">Reference proteome</keyword>
<organism evidence="1 2">
    <name type="scientific">Actinoallomurus vinaceus</name>
    <dbReference type="NCBI Taxonomy" id="1080074"/>
    <lineage>
        <taxon>Bacteria</taxon>
        <taxon>Bacillati</taxon>
        <taxon>Actinomycetota</taxon>
        <taxon>Actinomycetes</taxon>
        <taxon>Streptosporangiales</taxon>
        <taxon>Thermomonosporaceae</taxon>
        <taxon>Actinoallomurus</taxon>
    </lineage>
</organism>
<evidence type="ECO:0000313" key="1">
    <source>
        <dbReference type="EMBL" id="GAA4629312.1"/>
    </source>
</evidence>
<dbReference type="Proteomes" id="UP001501442">
    <property type="component" value="Unassembled WGS sequence"/>
</dbReference>
<dbReference type="EMBL" id="BAABHK010000007">
    <property type="protein sequence ID" value="GAA4629312.1"/>
    <property type="molecule type" value="Genomic_DNA"/>
</dbReference>